<dbReference type="Proteomes" id="UP000007468">
    <property type="component" value="Chromosome"/>
</dbReference>
<sequence length="248" mass="28396">MKYSLLSDKGNVREMNEDYTKSLKVSENAHLFLLADGMGGHNKGEVASELAVESVVEYFQRHREIISNLHQKTDLPKIQEFIKRAIIFSNERVNKESLKEDQHGMGTTLVLSYLTKEFVVIANIGDSRAYLYCDNSFEQVTNDNSYVQELVKLGVISNEEARNHEKKNIVTRAIGTESGVEIDFYNFEIKEKDVLLMCSDGLTNMLKDFEIKEILDRKYLPSFCCEQLVKEAKQKGGYDNISIILVYL</sequence>
<evidence type="ECO:0000313" key="2">
    <source>
        <dbReference type="EMBL" id="EFE28526.1"/>
    </source>
</evidence>
<dbReference type="Gene3D" id="3.60.40.10">
    <property type="entry name" value="PPM-type phosphatase domain"/>
    <property type="match status" value="1"/>
</dbReference>
<dbReference type="EC" id="3.1.3.16" evidence="2"/>
<dbReference type="GO" id="GO:0004722">
    <property type="term" value="F:protein serine/threonine phosphatase activity"/>
    <property type="evidence" value="ECO:0007669"/>
    <property type="project" value="UniProtKB-EC"/>
</dbReference>
<accession>D6GS85</accession>
<keyword evidence="3" id="KW-1185">Reference proteome</keyword>
<dbReference type="SUPFAM" id="SSF81606">
    <property type="entry name" value="PP2C-like"/>
    <property type="match status" value="1"/>
</dbReference>
<protein>
    <submittedName>
        <fullName evidence="2">Serine/threonine phosphatase stp</fullName>
        <ecNumber evidence="2">3.1.3.16</ecNumber>
    </submittedName>
</protein>
<dbReference type="InterPro" id="IPR001932">
    <property type="entry name" value="PPM-type_phosphatase-like_dom"/>
</dbReference>
<dbReference type="RefSeq" id="WP_014261867.1">
    <property type="nucleotide sequence ID" value="NC_016630.1"/>
</dbReference>
<keyword evidence="2" id="KW-0378">Hydrolase</keyword>
<dbReference type="PANTHER" id="PTHR47992">
    <property type="entry name" value="PROTEIN PHOSPHATASE"/>
    <property type="match status" value="1"/>
</dbReference>
<dbReference type="eggNOG" id="COG0631">
    <property type="taxonomic scope" value="Bacteria"/>
</dbReference>
<proteinExistence type="predicted"/>
<dbReference type="PROSITE" id="PS51746">
    <property type="entry name" value="PPM_2"/>
    <property type="match status" value="1"/>
</dbReference>
<dbReference type="OrthoDB" id="9801841at2"/>
<gene>
    <name evidence="2" type="primary">stp</name>
    <name evidence="2" type="ordered locus">HMPREF0389_00442</name>
</gene>
<feature type="domain" description="PPM-type phosphatase" evidence="1">
    <location>
        <begin position="2"/>
        <end position="248"/>
    </location>
</feature>
<dbReference type="PATRIC" id="fig|546269.5.peg.210"/>
<dbReference type="SMART" id="SM00331">
    <property type="entry name" value="PP2C_SIG"/>
    <property type="match status" value="1"/>
</dbReference>
<dbReference type="EMBL" id="CP002390">
    <property type="protein sequence ID" value="EFE28526.1"/>
    <property type="molecule type" value="Genomic_DNA"/>
</dbReference>
<dbReference type="STRING" id="546269.HMPREF0389_00442"/>
<dbReference type="InterPro" id="IPR015655">
    <property type="entry name" value="PP2C"/>
</dbReference>
<dbReference type="InterPro" id="IPR036457">
    <property type="entry name" value="PPM-type-like_dom_sf"/>
</dbReference>
<reference evidence="3" key="1">
    <citation type="submission" date="2010-12" db="EMBL/GenBank/DDBJ databases">
        <title>The genome sequence of Filifactor alocis strain ATCC 35896.</title>
        <authorList>
            <consortium name="The Broad Institute Genome Sequencing Platform"/>
            <person name="Ward D."/>
            <person name="Earl A."/>
            <person name="Feldgarden M."/>
            <person name="Young S.K."/>
            <person name="Gargeya S."/>
            <person name="Zeng Q."/>
            <person name="Alvarado L."/>
            <person name="Berlin A."/>
            <person name="Bochicchio J."/>
            <person name="Chapman S.B."/>
            <person name="Chen Z."/>
            <person name="Freedman E."/>
            <person name="Gellesch M."/>
            <person name="Goldberg J."/>
            <person name="Griggs A."/>
            <person name="Gujja S."/>
            <person name="Heilman E."/>
            <person name="Heiman D."/>
            <person name="Howarth C."/>
            <person name="Mehta T."/>
            <person name="Neiman D."/>
            <person name="Pearson M."/>
            <person name="Roberts A."/>
            <person name="Saif S."/>
            <person name="Shea T."/>
            <person name="Shenoy N."/>
            <person name="Sisk P."/>
            <person name="Stolte C."/>
            <person name="Sykes S."/>
            <person name="White J."/>
            <person name="Yandava C."/>
            <person name="Izard J."/>
            <person name="Blanton J.M."/>
            <person name="Baranova O.V."/>
            <person name="Tanner A.C."/>
            <person name="Dewhirst F.E."/>
            <person name="Haas B."/>
            <person name="Nusbaum C."/>
            <person name="Birren B."/>
        </authorList>
    </citation>
    <scope>NUCLEOTIDE SEQUENCE [LARGE SCALE GENOMIC DNA]</scope>
    <source>
        <strain evidence="3">ATCC 35896 / D40 B5</strain>
    </source>
</reference>
<evidence type="ECO:0000259" key="1">
    <source>
        <dbReference type="PROSITE" id="PS51746"/>
    </source>
</evidence>
<dbReference type="Pfam" id="PF13672">
    <property type="entry name" value="PP2C_2"/>
    <property type="match status" value="1"/>
</dbReference>
<dbReference type="SMART" id="SM00332">
    <property type="entry name" value="PP2Cc"/>
    <property type="match status" value="1"/>
</dbReference>
<evidence type="ECO:0000313" key="3">
    <source>
        <dbReference type="Proteomes" id="UP000007468"/>
    </source>
</evidence>
<organism evidence="2 3">
    <name type="scientific">Filifactor alocis (strain ATCC 35896 / CCUG 47790 / D40 B5)</name>
    <name type="common">Fusobacterium alocis</name>
    <dbReference type="NCBI Taxonomy" id="546269"/>
    <lineage>
        <taxon>Bacteria</taxon>
        <taxon>Bacillati</taxon>
        <taxon>Bacillota</taxon>
        <taxon>Clostridia</taxon>
        <taxon>Peptostreptococcales</taxon>
        <taxon>Filifactoraceae</taxon>
        <taxon>Filifactor</taxon>
    </lineage>
</organism>
<dbReference type="CDD" id="cd00143">
    <property type="entry name" value="PP2Cc"/>
    <property type="match status" value="1"/>
</dbReference>
<dbReference type="AlphaFoldDB" id="D6GS85"/>
<dbReference type="KEGG" id="faa:HMPREF0389_00442"/>
<name>D6GS85_FILAD</name>
<dbReference type="NCBIfam" id="NF033484">
    <property type="entry name" value="Stp1_PP2C_phos"/>
    <property type="match status" value="1"/>
</dbReference>